<protein>
    <submittedName>
        <fullName evidence="1">Uncharacterized protein</fullName>
    </submittedName>
</protein>
<comment type="caution">
    <text evidence="1">The sequence shown here is derived from an EMBL/GenBank/DDBJ whole genome shotgun (WGS) entry which is preliminary data.</text>
</comment>
<sequence length="74" mass="8320">MSSYVIETQKPSTFLDKRGEPVQGFLIQGTLLPWDETFSLQVESLSPEIVKPLLDQLIEDRENLDKLSAGPSED</sequence>
<dbReference type="EMBL" id="LAZR01048469">
    <property type="protein sequence ID" value="KKK91862.1"/>
    <property type="molecule type" value="Genomic_DNA"/>
</dbReference>
<evidence type="ECO:0000313" key="1">
    <source>
        <dbReference type="EMBL" id="KKK91862.1"/>
    </source>
</evidence>
<name>A0A0F8ZDL6_9ZZZZ</name>
<organism evidence="1">
    <name type="scientific">marine sediment metagenome</name>
    <dbReference type="NCBI Taxonomy" id="412755"/>
    <lineage>
        <taxon>unclassified sequences</taxon>
        <taxon>metagenomes</taxon>
        <taxon>ecological metagenomes</taxon>
    </lineage>
</organism>
<dbReference type="AlphaFoldDB" id="A0A0F8ZDL6"/>
<gene>
    <name evidence="1" type="ORF">LCGC14_2708700</name>
</gene>
<proteinExistence type="predicted"/>
<accession>A0A0F8ZDL6</accession>
<reference evidence="1" key="1">
    <citation type="journal article" date="2015" name="Nature">
        <title>Complex archaea that bridge the gap between prokaryotes and eukaryotes.</title>
        <authorList>
            <person name="Spang A."/>
            <person name="Saw J.H."/>
            <person name="Jorgensen S.L."/>
            <person name="Zaremba-Niedzwiedzka K."/>
            <person name="Martijn J."/>
            <person name="Lind A.E."/>
            <person name="van Eijk R."/>
            <person name="Schleper C."/>
            <person name="Guy L."/>
            <person name="Ettema T.J."/>
        </authorList>
    </citation>
    <scope>NUCLEOTIDE SEQUENCE</scope>
</reference>